<dbReference type="OrthoDB" id="3671213at2"/>
<proteinExistence type="predicted"/>
<dbReference type="PANTHER" id="PTHR40758">
    <property type="entry name" value="CONSERVED PROTEIN"/>
    <property type="match status" value="1"/>
</dbReference>
<accession>A0A1I0UEI4</accession>
<dbReference type="InterPro" id="IPR024344">
    <property type="entry name" value="MDMPI_metal-binding"/>
</dbReference>
<dbReference type="PANTHER" id="PTHR40758:SF1">
    <property type="entry name" value="CONSERVED PROTEIN"/>
    <property type="match status" value="1"/>
</dbReference>
<feature type="domain" description="Mycothiol-dependent maleylpyruvate isomerase metal-binding" evidence="1">
    <location>
        <begin position="10"/>
        <end position="131"/>
    </location>
</feature>
<sequence length="252" mass="27289">MTLDHLATIAREGDRLAAMPADALSAPVPTVPGWTLEHVVRHTGKVHRWVASVLRAGPGADVARIAREDVASLPKGPEALEAYRESLHDVIEVLTETDPERPTETFVGLRTAAFWRRRTAHEVSVHRIDAADAVHAAGGPVPEPLDAESSADGIAELTELQYRFRLAADRLDPAAVGSTVHLHATDRADVEWVITLGEDGVTAHRGHEKSSVALRGDTAALHLTLWRRRPVEALDTVGDLAVARVLLEASRF</sequence>
<protein>
    <submittedName>
        <fullName evidence="2">TIGR03083 family protein</fullName>
    </submittedName>
</protein>
<organism evidence="2 3">
    <name type="scientific">Rhodococcoides kroppenstedtii</name>
    <dbReference type="NCBI Taxonomy" id="293050"/>
    <lineage>
        <taxon>Bacteria</taxon>
        <taxon>Bacillati</taxon>
        <taxon>Actinomycetota</taxon>
        <taxon>Actinomycetes</taxon>
        <taxon>Mycobacteriales</taxon>
        <taxon>Nocardiaceae</taxon>
        <taxon>Rhodococcoides</taxon>
    </lineage>
</organism>
<dbReference type="NCBIfam" id="TIGR03083">
    <property type="entry name" value="maleylpyruvate isomerase family mycothiol-dependent enzyme"/>
    <property type="match status" value="1"/>
</dbReference>
<dbReference type="GO" id="GO:0046872">
    <property type="term" value="F:metal ion binding"/>
    <property type="evidence" value="ECO:0007669"/>
    <property type="project" value="InterPro"/>
</dbReference>
<evidence type="ECO:0000259" key="1">
    <source>
        <dbReference type="Pfam" id="PF11716"/>
    </source>
</evidence>
<dbReference type="AlphaFoldDB" id="A0A1I0UEI4"/>
<dbReference type="GO" id="GO:0005886">
    <property type="term" value="C:plasma membrane"/>
    <property type="evidence" value="ECO:0007669"/>
    <property type="project" value="TreeGrafter"/>
</dbReference>
<dbReference type="RefSeq" id="WP_068366094.1">
    <property type="nucleotide sequence ID" value="NZ_FOJN01000021.1"/>
</dbReference>
<dbReference type="Gene3D" id="1.20.120.450">
    <property type="entry name" value="dinb family like domain"/>
    <property type="match status" value="1"/>
</dbReference>
<gene>
    <name evidence="2" type="ORF">SAMN05444374_12137</name>
</gene>
<dbReference type="InterPro" id="IPR034660">
    <property type="entry name" value="DinB/YfiT-like"/>
</dbReference>
<evidence type="ECO:0000313" key="2">
    <source>
        <dbReference type="EMBL" id="SFA62197.1"/>
    </source>
</evidence>
<evidence type="ECO:0000313" key="3">
    <source>
        <dbReference type="Proteomes" id="UP000182054"/>
    </source>
</evidence>
<dbReference type="EMBL" id="FOJN01000021">
    <property type="protein sequence ID" value="SFA62197.1"/>
    <property type="molecule type" value="Genomic_DNA"/>
</dbReference>
<reference evidence="2 3" key="1">
    <citation type="submission" date="2016-10" db="EMBL/GenBank/DDBJ databases">
        <authorList>
            <person name="de Groot N.N."/>
        </authorList>
    </citation>
    <scope>NUCLEOTIDE SEQUENCE [LARGE SCALE GENOMIC DNA]</scope>
    <source>
        <strain evidence="2 3">DSM 44908</strain>
    </source>
</reference>
<name>A0A1I0UEI4_9NOCA</name>
<dbReference type="Proteomes" id="UP000182054">
    <property type="component" value="Unassembled WGS sequence"/>
</dbReference>
<dbReference type="GeneID" id="85487633"/>
<dbReference type="InterPro" id="IPR017517">
    <property type="entry name" value="Maleyloyr_isom"/>
</dbReference>
<dbReference type="SUPFAM" id="SSF109854">
    <property type="entry name" value="DinB/YfiT-like putative metalloenzymes"/>
    <property type="match status" value="1"/>
</dbReference>
<dbReference type="Pfam" id="PF11716">
    <property type="entry name" value="MDMPI_N"/>
    <property type="match status" value="1"/>
</dbReference>